<feature type="transmembrane region" description="Helical" evidence="8">
    <location>
        <begin position="257"/>
        <end position="282"/>
    </location>
</feature>
<comment type="subcellular location">
    <subcellularLocation>
        <location evidence="1">Membrane</location>
        <topology evidence="1">Multi-pass membrane protein</topology>
    </subcellularLocation>
</comment>
<protein>
    <submittedName>
        <fullName evidence="9">Solute:Na+ symporter, SSS family</fullName>
    </submittedName>
</protein>
<evidence type="ECO:0000256" key="8">
    <source>
        <dbReference type="SAM" id="Phobius"/>
    </source>
</evidence>
<feature type="transmembrane region" description="Helical" evidence="8">
    <location>
        <begin position="141"/>
        <end position="165"/>
    </location>
</feature>
<feature type="transmembrane region" description="Helical" evidence="8">
    <location>
        <begin position="433"/>
        <end position="453"/>
    </location>
</feature>
<keyword evidence="6 8" id="KW-0472">Membrane</keyword>
<sequence>MNLIKFIMLFYLTGMFLLGLYFSKRIKTLSDFLLAGRSLGFILCTSTLAATHLGGGFILGSGEQGYLTGLSGIWYGLSTGIGLIVLGSVFASKLRSLSLTTISDYLETRYNSNTIKYLASILSLTAIIGILAAQVKAAEGIMVLLGFNPLSGAIFVTLIFILYTAIAGMWGVTITDFIQIIIAGGGIILAAILAFFKIDGFSGLVQNLEKESFNITSIGFSSITWILLPTVMYTLIGQDFIQRLFSAKNEETAKKSSIAAGILLILVAFFPVLAGMVSQILFPNLENPRSAIPLLVIEIFPPILGGIILSAIMAAVMSTADSLLCAGTSHLINDLYLKFNEINLDDKKLVKYSSFSTIGLGLISLLIALLLPNIISPLIYAYTMYTAGVFVPVVGGLIWKNGNKYGALSAMIIGSVITLLGLTNVITFKDMPVVIYSSLISLTVYIIVSKIFIIDTPNNNFSG</sequence>
<feature type="transmembrane region" description="Helical" evidence="8">
    <location>
        <begin position="6"/>
        <end position="22"/>
    </location>
</feature>
<proteinExistence type="inferred from homology"/>
<dbReference type="InterPro" id="IPR050277">
    <property type="entry name" value="Sodium:Solute_Symporter"/>
</dbReference>
<keyword evidence="3" id="KW-0813">Transport</keyword>
<feature type="transmembrane region" description="Helical" evidence="8">
    <location>
        <begin position="34"/>
        <end position="53"/>
    </location>
</feature>
<keyword evidence="4 8" id="KW-0812">Transmembrane</keyword>
<evidence type="ECO:0000256" key="3">
    <source>
        <dbReference type="ARBA" id="ARBA00022448"/>
    </source>
</evidence>
<feature type="transmembrane region" description="Helical" evidence="8">
    <location>
        <begin position="73"/>
        <end position="94"/>
    </location>
</feature>
<feature type="transmembrane region" description="Helical" evidence="8">
    <location>
        <begin position="377"/>
        <end position="399"/>
    </location>
</feature>
<dbReference type="Pfam" id="PF00474">
    <property type="entry name" value="SSF"/>
    <property type="match status" value="1"/>
</dbReference>
<evidence type="ECO:0000313" key="10">
    <source>
        <dbReference type="Proteomes" id="UP000243547"/>
    </source>
</evidence>
<dbReference type="STRING" id="1120989.SAMN02745227_00300"/>
<dbReference type="Gene3D" id="1.20.1730.10">
    <property type="entry name" value="Sodium/glucose cotransporter"/>
    <property type="match status" value="1"/>
</dbReference>
<dbReference type="InterPro" id="IPR001734">
    <property type="entry name" value="Na/solute_symporter"/>
</dbReference>
<dbReference type="RefSeq" id="WP_072905640.1">
    <property type="nucleotide sequence ID" value="NZ_FRAI01000005.1"/>
</dbReference>
<comment type="similarity">
    <text evidence="2 7">Belongs to the sodium:solute symporter (SSF) (TC 2.A.21) family.</text>
</comment>
<evidence type="ECO:0000256" key="7">
    <source>
        <dbReference type="RuleBase" id="RU362091"/>
    </source>
</evidence>
<reference evidence="10" key="1">
    <citation type="submission" date="2016-11" db="EMBL/GenBank/DDBJ databases">
        <authorList>
            <person name="Varghese N."/>
            <person name="Submissions S."/>
        </authorList>
    </citation>
    <scope>NUCLEOTIDE SEQUENCE [LARGE SCALE GENOMIC DNA]</scope>
    <source>
        <strain evidence="10">DSM 14826</strain>
    </source>
</reference>
<dbReference type="EMBL" id="FRAI01000005">
    <property type="protein sequence ID" value="SHJ64050.1"/>
    <property type="molecule type" value="Genomic_DNA"/>
</dbReference>
<dbReference type="PANTHER" id="PTHR48086">
    <property type="entry name" value="SODIUM/PROLINE SYMPORTER-RELATED"/>
    <property type="match status" value="1"/>
</dbReference>
<keyword evidence="5 8" id="KW-1133">Transmembrane helix</keyword>
<evidence type="ECO:0000256" key="6">
    <source>
        <dbReference type="ARBA" id="ARBA00023136"/>
    </source>
</evidence>
<dbReference type="AlphaFoldDB" id="A0A1M6KYM4"/>
<gene>
    <name evidence="9" type="ORF">SAMN02745227_00300</name>
</gene>
<evidence type="ECO:0000256" key="1">
    <source>
        <dbReference type="ARBA" id="ARBA00004141"/>
    </source>
</evidence>
<evidence type="ECO:0000256" key="4">
    <source>
        <dbReference type="ARBA" id="ARBA00022692"/>
    </source>
</evidence>
<dbReference type="PROSITE" id="PS50283">
    <property type="entry name" value="NA_SOLUT_SYMP_3"/>
    <property type="match status" value="1"/>
</dbReference>
<keyword evidence="10" id="KW-1185">Reference proteome</keyword>
<feature type="transmembrane region" description="Helical" evidence="8">
    <location>
        <begin position="177"/>
        <end position="198"/>
    </location>
</feature>
<dbReference type="Proteomes" id="UP000243547">
    <property type="component" value="Unassembled WGS sequence"/>
</dbReference>
<feature type="transmembrane region" description="Helical" evidence="8">
    <location>
        <begin position="406"/>
        <end position="427"/>
    </location>
</feature>
<evidence type="ECO:0000313" key="9">
    <source>
        <dbReference type="EMBL" id="SHJ64050.1"/>
    </source>
</evidence>
<accession>A0A1M6KYM4</accession>
<dbReference type="GO" id="GO:0005886">
    <property type="term" value="C:plasma membrane"/>
    <property type="evidence" value="ECO:0007669"/>
    <property type="project" value="TreeGrafter"/>
</dbReference>
<name>A0A1M6KYM4_9FIRM</name>
<feature type="transmembrane region" description="Helical" evidence="8">
    <location>
        <begin position="115"/>
        <end position="135"/>
    </location>
</feature>
<dbReference type="CDD" id="cd10322">
    <property type="entry name" value="SLC5sbd"/>
    <property type="match status" value="1"/>
</dbReference>
<dbReference type="GO" id="GO:0022857">
    <property type="term" value="F:transmembrane transporter activity"/>
    <property type="evidence" value="ECO:0007669"/>
    <property type="project" value="InterPro"/>
</dbReference>
<evidence type="ECO:0000256" key="2">
    <source>
        <dbReference type="ARBA" id="ARBA00006434"/>
    </source>
</evidence>
<evidence type="ECO:0000256" key="5">
    <source>
        <dbReference type="ARBA" id="ARBA00022989"/>
    </source>
</evidence>
<dbReference type="PANTHER" id="PTHR48086:SF7">
    <property type="entry name" value="SODIUM-SOLUTE SYMPORTER-RELATED"/>
    <property type="match status" value="1"/>
</dbReference>
<feature type="transmembrane region" description="Helical" evidence="8">
    <location>
        <begin position="349"/>
        <end position="371"/>
    </location>
</feature>
<feature type="transmembrane region" description="Helical" evidence="8">
    <location>
        <begin position="218"/>
        <end position="236"/>
    </location>
</feature>
<organism evidence="9 10">
    <name type="scientific">Anaerobranca californiensis DSM 14826</name>
    <dbReference type="NCBI Taxonomy" id="1120989"/>
    <lineage>
        <taxon>Bacteria</taxon>
        <taxon>Bacillati</taxon>
        <taxon>Bacillota</taxon>
        <taxon>Clostridia</taxon>
        <taxon>Eubacteriales</taxon>
        <taxon>Proteinivoracaceae</taxon>
        <taxon>Anaerobranca</taxon>
    </lineage>
</organism>
<dbReference type="NCBIfam" id="TIGR00813">
    <property type="entry name" value="sss"/>
    <property type="match status" value="1"/>
</dbReference>
<dbReference type="InterPro" id="IPR038377">
    <property type="entry name" value="Na/Glc_symporter_sf"/>
</dbReference>